<evidence type="ECO:0000256" key="2">
    <source>
        <dbReference type="ARBA" id="ARBA00029447"/>
    </source>
</evidence>
<dbReference type="Gene3D" id="1.10.287.950">
    <property type="entry name" value="Methyl-accepting chemotaxis protein"/>
    <property type="match status" value="1"/>
</dbReference>
<name>A0A212RTN9_RHOAC</name>
<evidence type="ECO:0000313" key="7">
    <source>
        <dbReference type="EMBL" id="SNB75873.1"/>
    </source>
</evidence>
<dbReference type="OrthoDB" id="3378718at2"/>
<gene>
    <name evidence="7" type="ORF">SAMN06265338_10753</name>
</gene>
<dbReference type="Gene3D" id="2.40.10.220">
    <property type="entry name" value="predicted glycosyltransferase like domains"/>
    <property type="match status" value="1"/>
</dbReference>
<evidence type="ECO:0000256" key="3">
    <source>
        <dbReference type="PROSITE-ProRule" id="PRU00284"/>
    </source>
</evidence>
<dbReference type="InterPro" id="IPR004089">
    <property type="entry name" value="MCPsignal_dom"/>
</dbReference>
<feature type="transmembrane region" description="Helical" evidence="4">
    <location>
        <begin position="184"/>
        <end position="207"/>
    </location>
</feature>
<reference evidence="8" key="1">
    <citation type="submission" date="2017-06" db="EMBL/GenBank/DDBJ databases">
        <authorList>
            <person name="Varghese N."/>
            <person name="Submissions S."/>
        </authorList>
    </citation>
    <scope>NUCLEOTIDE SEQUENCE [LARGE SCALE GENOMIC DNA]</scope>
    <source>
        <strain evidence="8">DSM 137</strain>
    </source>
</reference>
<dbReference type="Gene3D" id="1.20.1440.210">
    <property type="match status" value="1"/>
</dbReference>
<dbReference type="Pfam" id="PF00015">
    <property type="entry name" value="MCPsignal"/>
    <property type="match status" value="1"/>
</dbReference>
<dbReference type="Pfam" id="PF07238">
    <property type="entry name" value="PilZ"/>
    <property type="match status" value="1"/>
</dbReference>
<dbReference type="SUPFAM" id="SSF58104">
    <property type="entry name" value="Methyl-accepting chemotaxis protein (MCP) signaling domain"/>
    <property type="match status" value="1"/>
</dbReference>
<keyword evidence="1 3" id="KW-0807">Transducer</keyword>
<keyword evidence="4" id="KW-1133">Transmembrane helix</keyword>
<dbReference type="SMART" id="SM00304">
    <property type="entry name" value="HAMP"/>
    <property type="match status" value="1"/>
</dbReference>
<dbReference type="EMBL" id="FYDG01000007">
    <property type="protein sequence ID" value="SNB75873.1"/>
    <property type="molecule type" value="Genomic_DNA"/>
</dbReference>
<dbReference type="AlphaFoldDB" id="A0A212RTN9"/>
<dbReference type="InterPro" id="IPR009875">
    <property type="entry name" value="PilZ_domain"/>
</dbReference>
<evidence type="ECO:0000256" key="1">
    <source>
        <dbReference type="ARBA" id="ARBA00023224"/>
    </source>
</evidence>
<dbReference type="GO" id="GO:0006935">
    <property type="term" value="P:chemotaxis"/>
    <property type="evidence" value="ECO:0007669"/>
    <property type="project" value="UniProtKB-KW"/>
</dbReference>
<dbReference type="InterPro" id="IPR003660">
    <property type="entry name" value="HAMP_dom"/>
</dbReference>
<dbReference type="SUPFAM" id="SSF141371">
    <property type="entry name" value="PilZ domain-like"/>
    <property type="match status" value="1"/>
</dbReference>
<comment type="similarity">
    <text evidence="2">Belongs to the methyl-accepting chemotaxis (MCP) protein family.</text>
</comment>
<dbReference type="GO" id="GO:0004888">
    <property type="term" value="F:transmembrane signaling receptor activity"/>
    <property type="evidence" value="ECO:0007669"/>
    <property type="project" value="InterPro"/>
</dbReference>
<dbReference type="GO" id="GO:0007165">
    <property type="term" value="P:signal transduction"/>
    <property type="evidence" value="ECO:0007669"/>
    <property type="project" value="UniProtKB-KW"/>
</dbReference>
<dbReference type="RefSeq" id="WP_111390661.1">
    <property type="nucleotide sequence ID" value="NZ_FYDG01000007.1"/>
</dbReference>
<dbReference type="SMART" id="SM00283">
    <property type="entry name" value="MA"/>
    <property type="match status" value="1"/>
</dbReference>
<dbReference type="PANTHER" id="PTHR32089:SF112">
    <property type="entry name" value="LYSOZYME-LIKE PROTEIN-RELATED"/>
    <property type="match status" value="1"/>
</dbReference>
<dbReference type="Proteomes" id="UP000198418">
    <property type="component" value="Unassembled WGS sequence"/>
</dbReference>
<dbReference type="InterPro" id="IPR004090">
    <property type="entry name" value="Chemotax_Me-accpt_rcpt"/>
</dbReference>
<keyword evidence="4" id="KW-0812">Transmembrane</keyword>
<dbReference type="PANTHER" id="PTHR32089">
    <property type="entry name" value="METHYL-ACCEPTING CHEMOTAXIS PROTEIN MCPB"/>
    <property type="match status" value="1"/>
</dbReference>
<protein>
    <submittedName>
        <fullName evidence="7">Methyl-accepting chemotaxis sensory transducer with TarH sensor</fullName>
    </submittedName>
</protein>
<evidence type="ECO:0000259" key="5">
    <source>
        <dbReference type="PROSITE" id="PS50111"/>
    </source>
</evidence>
<keyword evidence="4" id="KW-0472">Membrane</keyword>
<dbReference type="GO" id="GO:0005886">
    <property type="term" value="C:plasma membrane"/>
    <property type="evidence" value="ECO:0007669"/>
    <property type="project" value="UniProtKB-SubCell"/>
</dbReference>
<accession>A0A212RTN9</accession>
<evidence type="ECO:0000256" key="4">
    <source>
        <dbReference type="SAM" id="Phobius"/>
    </source>
</evidence>
<sequence>MFQNMRIAARLLVGFGVLMLLLASIAGFSVYSARSTQVAVADMLHFKDDQVLNHEVEKLIYQARFRFYRLLARGEAADYDKAQEAFRSAHEAFAELAAKTYHPRRRAKLEALTRAVDEYKAAVNQFKDIKGHNPNLDTNEAKAILAAADVHSPKIAEFAKDLSDDYAQGAKDSEAATNSEMKTVIAVSLIGGLISILLGGALAFAIGRSVASPINAMTAAMAAMVKGNNAIDLKAFSHDKEFGAMVSAIAVFQENAIERKRLENAARSERQHELQRQSAMESLISQFRVLIADVVAAMRSETNKMQGTARTLTDVASRADQTAGSARNASSDSSVNIQTVSVAAEELTASINEISLQIQGASKRASQATDIARQTDENISGLVDISKNVGAIVEMIRSIAEQTNLLALNATIEAARAGDAGKGFAVVASEVKMLAGHTAKATDDIAAQISAIQGATRQAVTDIRAITVAVAEIDSMTNSVAASVAQQSDATGEIARAISQASASSKHASADVENVASVIGETNTEAGRVNSATNLIAGSTQRLADAVEGFLNDLSRDVRNRREATRRLSTEAVVIHTNGARANTKLIDISDTGAKVVATSHLGVSGDRITLEFEDQSRATARIVWIKDGSAGVQFDQPLSSRVEGRAA</sequence>
<feature type="domain" description="HAMP" evidence="6">
    <location>
        <begin position="208"/>
        <end position="261"/>
    </location>
</feature>
<dbReference type="PROSITE" id="PS50111">
    <property type="entry name" value="CHEMOTAXIS_TRANSDUC_2"/>
    <property type="match status" value="1"/>
</dbReference>
<feature type="domain" description="Methyl-accepting transducer" evidence="5">
    <location>
        <begin position="308"/>
        <end position="523"/>
    </location>
</feature>
<dbReference type="GO" id="GO:0035438">
    <property type="term" value="F:cyclic-di-GMP binding"/>
    <property type="evidence" value="ECO:0007669"/>
    <property type="project" value="InterPro"/>
</dbReference>
<proteinExistence type="inferred from homology"/>
<organism evidence="7 8">
    <name type="scientific">Rhodoblastus acidophilus</name>
    <name type="common">Rhodopseudomonas acidophila</name>
    <dbReference type="NCBI Taxonomy" id="1074"/>
    <lineage>
        <taxon>Bacteria</taxon>
        <taxon>Pseudomonadati</taxon>
        <taxon>Pseudomonadota</taxon>
        <taxon>Alphaproteobacteria</taxon>
        <taxon>Hyphomicrobiales</taxon>
        <taxon>Rhodoblastaceae</taxon>
        <taxon>Rhodoblastus</taxon>
    </lineage>
</organism>
<dbReference type="PRINTS" id="PR00260">
    <property type="entry name" value="CHEMTRNSDUCR"/>
</dbReference>
<evidence type="ECO:0000259" key="6">
    <source>
        <dbReference type="PROSITE" id="PS50885"/>
    </source>
</evidence>
<dbReference type="Gene3D" id="6.10.340.10">
    <property type="match status" value="1"/>
</dbReference>
<dbReference type="PROSITE" id="PS50885">
    <property type="entry name" value="HAMP"/>
    <property type="match status" value="1"/>
</dbReference>
<evidence type="ECO:0000313" key="8">
    <source>
        <dbReference type="Proteomes" id="UP000198418"/>
    </source>
</evidence>
<keyword evidence="8" id="KW-1185">Reference proteome</keyword>